<organism evidence="1 2">
    <name type="scientific">Boletus edulis BED1</name>
    <dbReference type="NCBI Taxonomy" id="1328754"/>
    <lineage>
        <taxon>Eukaryota</taxon>
        <taxon>Fungi</taxon>
        <taxon>Dikarya</taxon>
        <taxon>Basidiomycota</taxon>
        <taxon>Agaricomycotina</taxon>
        <taxon>Agaricomycetes</taxon>
        <taxon>Agaricomycetidae</taxon>
        <taxon>Boletales</taxon>
        <taxon>Boletineae</taxon>
        <taxon>Boletaceae</taxon>
        <taxon>Boletoideae</taxon>
        <taxon>Boletus</taxon>
    </lineage>
</organism>
<protein>
    <submittedName>
        <fullName evidence="1">Uncharacterized protein</fullName>
    </submittedName>
</protein>
<dbReference type="EMBL" id="WHUW01000028">
    <property type="protein sequence ID" value="KAF8434527.1"/>
    <property type="molecule type" value="Genomic_DNA"/>
</dbReference>
<reference evidence="1" key="1">
    <citation type="submission" date="2019-10" db="EMBL/GenBank/DDBJ databases">
        <authorList>
            <consortium name="DOE Joint Genome Institute"/>
            <person name="Kuo A."/>
            <person name="Miyauchi S."/>
            <person name="Kiss E."/>
            <person name="Drula E."/>
            <person name="Kohler A."/>
            <person name="Sanchez-Garcia M."/>
            <person name="Andreopoulos B."/>
            <person name="Barry K.W."/>
            <person name="Bonito G."/>
            <person name="Buee M."/>
            <person name="Carver A."/>
            <person name="Chen C."/>
            <person name="Cichocki N."/>
            <person name="Clum A."/>
            <person name="Culley D."/>
            <person name="Crous P.W."/>
            <person name="Fauchery L."/>
            <person name="Girlanda M."/>
            <person name="Hayes R."/>
            <person name="Keri Z."/>
            <person name="LaButti K."/>
            <person name="Lipzen A."/>
            <person name="Lombard V."/>
            <person name="Magnuson J."/>
            <person name="Maillard F."/>
            <person name="Morin E."/>
            <person name="Murat C."/>
            <person name="Nolan M."/>
            <person name="Ohm R."/>
            <person name="Pangilinan J."/>
            <person name="Pereira M."/>
            <person name="Perotto S."/>
            <person name="Peter M."/>
            <person name="Riley R."/>
            <person name="Sitrit Y."/>
            <person name="Stielow B."/>
            <person name="Szollosi G."/>
            <person name="Zifcakova L."/>
            <person name="Stursova M."/>
            <person name="Spatafora J.W."/>
            <person name="Tedersoo L."/>
            <person name="Vaario L.-M."/>
            <person name="Yamada A."/>
            <person name="Yan M."/>
            <person name="Wang P."/>
            <person name="Xu J."/>
            <person name="Bruns T."/>
            <person name="Baldrian P."/>
            <person name="Vilgalys R."/>
            <person name="Henrissat B."/>
            <person name="Grigoriev I.V."/>
            <person name="Hibbett D."/>
            <person name="Nagy L.G."/>
            <person name="Martin F.M."/>
        </authorList>
    </citation>
    <scope>NUCLEOTIDE SEQUENCE</scope>
    <source>
        <strain evidence="1">BED1</strain>
    </source>
</reference>
<reference evidence="1" key="2">
    <citation type="journal article" date="2020" name="Nat. Commun.">
        <title>Large-scale genome sequencing of mycorrhizal fungi provides insights into the early evolution of symbiotic traits.</title>
        <authorList>
            <person name="Miyauchi S."/>
            <person name="Kiss E."/>
            <person name="Kuo A."/>
            <person name="Drula E."/>
            <person name="Kohler A."/>
            <person name="Sanchez-Garcia M."/>
            <person name="Morin E."/>
            <person name="Andreopoulos B."/>
            <person name="Barry K.W."/>
            <person name="Bonito G."/>
            <person name="Buee M."/>
            <person name="Carver A."/>
            <person name="Chen C."/>
            <person name="Cichocki N."/>
            <person name="Clum A."/>
            <person name="Culley D."/>
            <person name="Crous P.W."/>
            <person name="Fauchery L."/>
            <person name="Girlanda M."/>
            <person name="Hayes R.D."/>
            <person name="Keri Z."/>
            <person name="LaButti K."/>
            <person name="Lipzen A."/>
            <person name="Lombard V."/>
            <person name="Magnuson J."/>
            <person name="Maillard F."/>
            <person name="Murat C."/>
            <person name="Nolan M."/>
            <person name="Ohm R.A."/>
            <person name="Pangilinan J."/>
            <person name="Pereira M.F."/>
            <person name="Perotto S."/>
            <person name="Peter M."/>
            <person name="Pfister S."/>
            <person name="Riley R."/>
            <person name="Sitrit Y."/>
            <person name="Stielow J.B."/>
            <person name="Szollosi G."/>
            <person name="Zifcakova L."/>
            <person name="Stursova M."/>
            <person name="Spatafora J.W."/>
            <person name="Tedersoo L."/>
            <person name="Vaario L.M."/>
            <person name="Yamada A."/>
            <person name="Yan M."/>
            <person name="Wang P."/>
            <person name="Xu J."/>
            <person name="Bruns T."/>
            <person name="Baldrian P."/>
            <person name="Vilgalys R."/>
            <person name="Dunand C."/>
            <person name="Henrissat B."/>
            <person name="Grigoriev I.V."/>
            <person name="Hibbett D."/>
            <person name="Nagy L.G."/>
            <person name="Martin F.M."/>
        </authorList>
    </citation>
    <scope>NUCLEOTIDE SEQUENCE</scope>
    <source>
        <strain evidence="1">BED1</strain>
    </source>
</reference>
<comment type="caution">
    <text evidence="1">The sequence shown here is derived from an EMBL/GenBank/DDBJ whole genome shotgun (WGS) entry which is preliminary data.</text>
</comment>
<gene>
    <name evidence="1" type="ORF">L210DRAFT_3506582</name>
</gene>
<evidence type="ECO:0000313" key="1">
    <source>
        <dbReference type="EMBL" id="KAF8434527.1"/>
    </source>
</evidence>
<name>A0AAD4BM33_BOLED</name>
<evidence type="ECO:0000313" key="2">
    <source>
        <dbReference type="Proteomes" id="UP001194468"/>
    </source>
</evidence>
<accession>A0AAD4BM33</accession>
<dbReference type="Proteomes" id="UP001194468">
    <property type="component" value="Unassembled WGS sequence"/>
</dbReference>
<dbReference type="AlphaFoldDB" id="A0AAD4BM33"/>
<proteinExistence type="predicted"/>
<keyword evidence="2" id="KW-1185">Reference proteome</keyword>
<sequence>MAEEPRWRVVCSSSDTNNATRENCEAYKDDDDPSESEEWECGGLSEGHENGCKSVAYLGTGTLIATCNRAKSTQDILVVGGPEVFVYGVSRAGSQKRTKFIVVKSGSLAYQRFKDNDIQPLEGIKLVLNVLRGFHCNMWSKFFWLSLLLGDPGGFVRVRMEIDSAVENPSSWEAILQASPSGLDDPSSELLNW</sequence>